<proteinExistence type="predicted"/>
<dbReference type="RefSeq" id="WP_125206300.1">
    <property type="nucleotide sequence ID" value="NZ_AP025739.1"/>
</dbReference>
<gene>
    <name evidence="1" type="ORF">CCAX7_13470</name>
</gene>
<accession>A0A402D4H3</accession>
<dbReference type="AlphaFoldDB" id="A0A402D4H3"/>
<sequence length="121" mass="14131">MKLKSVMFSEFEDNDSSNSSIAKFISTEEMLNEIDIVNYLENGIPLIVCPGPASDLIEPKNGIIGTRHILTDGVWMWRSDLQYYVRKYHLVLPAEFIQHMYEQEWIPPLENEIDFENLDYS</sequence>
<dbReference type="Proteomes" id="UP000287394">
    <property type="component" value="Chromosome"/>
</dbReference>
<evidence type="ECO:0000313" key="2">
    <source>
        <dbReference type="Proteomes" id="UP000287394"/>
    </source>
</evidence>
<protein>
    <submittedName>
        <fullName evidence="1">Uncharacterized protein</fullName>
    </submittedName>
</protein>
<name>A0A402D4H3_9BACT</name>
<dbReference type="KEGG" id="ccot:CCAX7_13470"/>
<organism evidence="1 2">
    <name type="scientific">Capsulimonas corticalis</name>
    <dbReference type="NCBI Taxonomy" id="2219043"/>
    <lineage>
        <taxon>Bacteria</taxon>
        <taxon>Bacillati</taxon>
        <taxon>Armatimonadota</taxon>
        <taxon>Armatimonadia</taxon>
        <taxon>Capsulimonadales</taxon>
        <taxon>Capsulimonadaceae</taxon>
        <taxon>Capsulimonas</taxon>
    </lineage>
</organism>
<dbReference type="EMBL" id="AP025739">
    <property type="protein sequence ID" value="BDI29296.1"/>
    <property type="molecule type" value="Genomic_DNA"/>
</dbReference>
<dbReference type="OrthoDB" id="275232at2"/>
<reference evidence="1 2" key="1">
    <citation type="journal article" date="2019" name="Int. J. Syst. Evol. Microbiol.">
        <title>Capsulimonas corticalis gen. nov., sp. nov., an aerobic capsulated bacterium, of a novel bacterial order, Capsulimonadales ord. nov., of the class Armatimonadia of the phylum Armatimonadetes.</title>
        <authorList>
            <person name="Li J."/>
            <person name="Kudo C."/>
            <person name="Tonouchi A."/>
        </authorList>
    </citation>
    <scope>NUCLEOTIDE SEQUENCE [LARGE SCALE GENOMIC DNA]</scope>
    <source>
        <strain evidence="1 2">AX-7</strain>
    </source>
</reference>
<evidence type="ECO:0000313" key="1">
    <source>
        <dbReference type="EMBL" id="BDI29296.1"/>
    </source>
</evidence>
<keyword evidence="2" id="KW-1185">Reference proteome</keyword>